<dbReference type="InterPro" id="IPR002716">
    <property type="entry name" value="PIN_dom"/>
</dbReference>
<dbReference type="Pfam" id="PF01850">
    <property type="entry name" value="PIN"/>
    <property type="match status" value="1"/>
</dbReference>
<evidence type="ECO:0000259" key="1">
    <source>
        <dbReference type="Pfam" id="PF01850"/>
    </source>
</evidence>
<reference evidence="2" key="1">
    <citation type="submission" date="2019-02" db="EMBL/GenBank/DDBJ databases">
        <authorList>
            <person name="Gruber-Vodicka R. H."/>
            <person name="Seah K. B. B."/>
        </authorList>
    </citation>
    <scope>NUCLEOTIDE SEQUENCE</scope>
    <source>
        <strain evidence="2">BECK_BZ123</strain>
        <strain evidence="3">BECK_BZ126</strain>
    </source>
</reference>
<evidence type="ECO:0000313" key="3">
    <source>
        <dbReference type="EMBL" id="VFK64088.1"/>
    </source>
</evidence>
<dbReference type="EMBL" id="CAADFW010000114">
    <property type="protein sequence ID" value="VFK64088.1"/>
    <property type="molecule type" value="Genomic_DNA"/>
</dbReference>
<accession>A0A450YZF2</accession>
<name>A0A450YZF2_9GAMM</name>
<proteinExistence type="predicted"/>
<dbReference type="InterPro" id="IPR029060">
    <property type="entry name" value="PIN-like_dom_sf"/>
</dbReference>
<feature type="domain" description="PIN" evidence="1">
    <location>
        <begin position="9"/>
        <end position="129"/>
    </location>
</feature>
<evidence type="ECO:0000313" key="2">
    <source>
        <dbReference type="EMBL" id="VFK46924.1"/>
    </source>
</evidence>
<dbReference type="Gene3D" id="3.40.50.1010">
    <property type="entry name" value="5'-nuclease"/>
    <property type="match status" value="1"/>
</dbReference>
<gene>
    <name evidence="2" type="ORF">BECKTC1821D_GA0114238_10383</name>
    <name evidence="3" type="ORF">BECKTC1821F_GA0114240_11145</name>
</gene>
<dbReference type="AlphaFoldDB" id="A0A450YZF2"/>
<dbReference type="SUPFAM" id="SSF88723">
    <property type="entry name" value="PIN domain-like"/>
    <property type="match status" value="1"/>
</dbReference>
<dbReference type="CDD" id="cd18689">
    <property type="entry name" value="PIN_VapC-like"/>
    <property type="match status" value="1"/>
</dbReference>
<organism evidence="2">
    <name type="scientific">Candidatus Kentrum sp. TC</name>
    <dbReference type="NCBI Taxonomy" id="2126339"/>
    <lineage>
        <taxon>Bacteria</taxon>
        <taxon>Pseudomonadati</taxon>
        <taxon>Pseudomonadota</taxon>
        <taxon>Gammaproteobacteria</taxon>
        <taxon>Candidatus Kentrum</taxon>
    </lineage>
</organism>
<sequence>MSAKPLNKYVLDTSALMALIGKEEGAGTVRDLLERASGKENEIHVSTVTAIEVFYISLRKQGRAVAEERIELLETLPLIQEPLTPDLCRTIGELKATKPMSFADCCIAGLSKTKSAILVHKDPEFESVEDEIRQLKLPYKRPYKRTT</sequence>
<protein>
    <submittedName>
        <fullName evidence="2">Predicted nucleic acid-binding protein, contains PIN domain</fullName>
    </submittedName>
</protein>
<dbReference type="EMBL" id="CAADFS010000038">
    <property type="protein sequence ID" value="VFK46924.1"/>
    <property type="molecule type" value="Genomic_DNA"/>
</dbReference>